<gene>
    <name evidence="2" type="ORF">F8O04_14130</name>
</gene>
<dbReference type="OrthoDB" id="7210788at2"/>
<name>A0A6H9WAT9_9MICO</name>
<feature type="domain" description="Htaa" evidence="1">
    <location>
        <begin position="14"/>
        <end position="161"/>
    </location>
</feature>
<dbReference type="EMBL" id="WBJY01000004">
    <property type="protein sequence ID" value="KAB1646864.1"/>
    <property type="molecule type" value="Genomic_DNA"/>
</dbReference>
<accession>A0A6H9WAT9</accession>
<comment type="caution">
    <text evidence="2">The sequence shown here is derived from an EMBL/GenBank/DDBJ whole genome shotgun (WGS) entry which is preliminary data.</text>
</comment>
<evidence type="ECO:0000259" key="1">
    <source>
        <dbReference type="Pfam" id="PF04213"/>
    </source>
</evidence>
<proteinExistence type="predicted"/>
<keyword evidence="3" id="KW-1185">Reference proteome</keyword>
<dbReference type="Pfam" id="PF04213">
    <property type="entry name" value="HtaA"/>
    <property type="match status" value="1"/>
</dbReference>
<protein>
    <recommendedName>
        <fullName evidence="1">Htaa domain-containing protein</fullName>
    </recommendedName>
</protein>
<sequence>MDASTQDAAAEWRGELRWVVKASFAAYVRSSEGRIEVSGGAREDDGEYVFPRGVDGVQVDGELPRGIAKFTGAVRFIAHGGMLDVTIASPELVFQGDVQTLVAANGAGEPIVLATLDVGGPLERDDVLEWIGVTPTLTSAGSAAFNNVYPAQSDLDPLSFQLMR</sequence>
<dbReference type="RefSeq" id="WP_158030030.1">
    <property type="nucleotide sequence ID" value="NZ_BMHG01000002.1"/>
</dbReference>
<evidence type="ECO:0000313" key="2">
    <source>
        <dbReference type="EMBL" id="KAB1646864.1"/>
    </source>
</evidence>
<reference evidence="2 3" key="1">
    <citation type="submission" date="2019-09" db="EMBL/GenBank/DDBJ databases">
        <title>Phylogeny of genus Pseudoclavibacter and closely related genus.</title>
        <authorList>
            <person name="Li Y."/>
        </authorList>
    </citation>
    <scope>NUCLEOTIDE SEQUENCE [LARGE SCALE GENOMIC DNA]</scope>
    <source>
        <strain evidence="2 3">EGI 60007</strain>
    </source>
</reference>
<dbReference type="InterPro" id="IPR007331">
    <property type="entry name" value="Htaa"/>
</dbReference>
<dbReference type="Proteomes" id="UP000431744">
    <property type="component" value="Unassembled WGS sequence"/>
</dbReference>
<evidence type="ECO:0000313" key="3">
    <source>
        <dbReference type="Proteomes" id="UP000431744"/>
    </source>
</evidence>
<organism evidence="2 3">
    <name type="scientific">Pseudoclavibacter endophyticus</name>
    <dbReference type="NCBI Taxonomy" id="1778590"/>
    <lineage>
        <taxon>Bacteria</taxon>
        <taxon>Bacillati</taxon>
        <taxon>Actinomycetota</taxon>
        <taxon>Actinomycetes</taxon>
        <taxon>Micrococcales</taxon>
        <taxon>Microbacteriaceae</taxon>
        <taxon>Pseudoclavibacter</taxon>
    </lineage>
</organism>
<dbReference type="AlphaFoldDB" id="A0A6H9WAT9"/>